<evidence type="ECO:0000256" key="2">
    <source>
        <dbReference type="ARBA" id="ARBA00022692"/>
    </source>
</evidence>
<dbReference type="GO" id="GO:0016874">
    <property type="term" value="F:ligase activity"/>
    <property type="evidence" value="ECO:0007669"/>
    <property type="project" value="UniProtKB-KW"/>
</dbReference>
<proteinExistence type="predicted"/>
<keyword evidence="8" id="KW-1185">Reference proteome</keyword>
<comment type="caution">
    <text evidence="7">The sequence shown here is derived from an EMBL/GenBank/DDBJ whole genome shotgun (WGS) entry which is preliminary data.</text>
</comment>
<feature type="transmembrane region" description="Helical" evidence="5">
    <location>
        <begin position="99"/>
        <end position="125"/>
    </location>
</feature>
<dbReference type="InterPro" id="IPR051533">
    <property type="entry name" value="WaaL-like"/>
</dbReference>
<dbReference type="InterPro" id="IPR007016">
    <property type="entry name" value="O-antigen_ligase-rel_domated"/>
</dbReference>
<dbReference type="PANTHER" id="PTHR37422:SF21">
    <property type="entry name" value="EXOQ-LIKE PROTEIN"/>
    <property type="match status" value="1"/>
</dbReference>
<sequence length="445" mass="49250">MLASLLVVAPWLHGGELVWEQMTLVSLIFLTMGFAVMTRPPAKPLRRNVQLALIAGTCWVLYNTLSLLPLDSDLLSSLSPAAAQWYELTPGNDSAYLSVYWYATALECLKYLALVALIPTLLWLVRTPQAARRWLHVCVGVATVTALYGLLNFFSGGLFELSAANPPWDLPWQDGIRGPYSYKNQYAIYLVMTLPLALVWCARQYRVLFSPTFIKHNNRRVALTRLAIVVIMFLCLIFTLLNTSSRGALLALMVSSAAVTGGHLLRYREQRQRWLNKKVILGGVIAAGLLAVLFTQSAAFDRFKNDALEDNGRLQLHSTALEVIKEYPLTGSGAGTYPYVQHQYKPPSLGNSGMSQRVHNDYLETLATQGIAGTVLLAIMLGALISGMFGRSHSHGHYQLACRCAVLALLIQSVYDVNVSTFWLPVYAITLCVLAQRFRDPAPGK</sequence>
<reference evidence="8" key="1">
    <citation type="submission" date="2023-07" db="EMBL/GenBank/DDBJ databases">
        <title>Study on multiphase classification of strain Alteromonas salexigens isolated from the Yellow Sea.</title>
        <authorList>
            <person name="Sun L."/>
        </authorList>
    </citation>
    <scope>NUCLEOTIDE SEQUENCE [LARGE SCALE GENOMIC DNA]</scope>
    <source>
        <strain evidence="8">ASW11-19</strain>
    </source>
</reference>
<evidence type="ECO:0000256" key="1">
    <source>
        <dbReference type="ARBA" id="ARBA00004141"/>
    </source>
</evidence>
<keyword evidence="3 5" id="KW-1133">Transmembrane helix</keyword>
<name>A0ABT2VJ03_9ALTE</name>
<keyword evidence="4 5" id="KW-0472">Membrane</keyword>
<dbReference type="RefSeq" id="WP_262991852.1">
    <property type="nucleotide sequence ID" value="NZ_JAOTJC010000002.1"/>
</dbReference>
<feature type="transmembrane region" description="Helical" evidence="5">
    <location>
        <begin position="49"/>
        <end position="70"/>
    </location>
</feature>
<feature type="transmembrane region" description="Helical" evidence="5">
    <location>
        <begin position="137"/>
        <end position="159"/>
    </location>
</feature>
<evidence type="ECO:0000256" key="4">
    <source>
        <dbReference type="ARBA" id="ARBA00023136"/>
    </source>
</evidence>
<evidence type="ECO:0000256" key="5">
    <source>
        <dbReference type="SAM" id="Phobius"/>
    </source>
</evidence>
<dbReference type="Proteomes" id="UP001209257">
    <property type="component" value="Unassembled WGS sequence"/>
</dbReference>
<feature type="transmembrane region" description="Helical" evidence="5">
    <location>
        <begin position="24"/>
        <end position="42"/>
    </location>
</feature>
<evidence type="ECO:0000256" key="3">
    <source>
        <dbReference type="ARBA" id="ARBA00022989"/>
    </source>
</evidence>
<dbReference type="PANTHER" id="PTHR37422">
    <property type="entry name" value="TEICHURONIC ACID BIOSYNTHESIS PROTEIN TUAE"/>
    <property type="match status" value="1"/>
</dbReference>
<comment type="subcellular location">
    <subcellularLocation>
        <location evidence="1">Membrane</location>
        <topology evidence="1">Multi-pass membrane protein</topology>
    </subcellularLocation>
</comment>
<evidence type="ECO:0000313" key="8">
    <source>
        <dbReference type="Proteomes" id="UP001209257"/>
    </source>
</evidence>
<feature type="transmembrane region" description="Helical" evidence="5">
    <location>
        <begin position="222"/>
        <end position="241"/>
    </location>
</feature>
<protein>
    <submittedName>
        <fullName evidence="7">O-antigen ligase family protein</fullName>
    </submittedName>
</protein>
<gene>
    <name evidence="7" type="ORF">OCL06_00955</name>
</gene>
<evidence type="ECO:0000313" key="7">
    <source>
        <dbReference type="EMBL" id="MCU7553160.1"/>
    </source>
</evidence>
<keyword evidence="7" id="KW-0436">Ligase</keyword>
<dbReference type="EMBL" id="JAOTJC010000002">
    <property type="protein sequence ID" value="MCU7553160.1"/>
    <property type="molecule type" value="Genomic_DNA"/>
</dbReference>
<feature type="transmembrane region" description="Helical" evidence="5">
    <location>
        <begin position="186"/>
        <end position="202"/>
    </location>
</feature>
<dbReference type="Pfam" id="PF04932">
    <property type="entry name" value="Wzy_C"/>
    <property type="match status" value="1"/>
</dbReference>
<feature type="domain" description="O-antigen ligase-related" evidence="6">
    <location>
        <begin position="232"/>
        <end position="377"/>
    </location>
</feature>
<feature type="transmembrane region" description="Helical" evidence="5">
    <location>
        <begin position="279"/>
        <end position="300"/>
    </location>
</feature>
<evidence type="ECO:0000259" key="6">
    <source>
        <dbReference type="Pfam" id="PF04932"/>
    </source>
</evidence>
<accession>A0ABT2VJ03</accession>
<feature type="transmembrane region" description="Helical" evidence="5">
    <location>
        <begin position="247"/>
        <end position="267"/>
    </location>
</feature>
<feature type="transmembrane region" description="Helical" evidence="5">
    <location>
        <begin position="366"/>
        <end position="385"/>
    </location>
</feature>
<keyword evidence="2 5" id="KW-0812">Transmembrane</keyword>
<organism evidence="7 8">
    <name type="scientific">Alteromonas salexigens</name>
    <dbReference type="NCBI Taxonomy" id="2982530"/>
    <lineage>
        <taxon>Bacteria</taxon>
        <taxon>Pseudomonadati</taxon>
        <taxon>Pseudomonadota</taxon>
        <taxon>Gammaproteobacteria</taxon>
        <taxon>Alteromonadales</taxon>
        <taxon>Alteromonadaceae</taxon>
        <taxon>Alteromonas/Salinimonas group</taxon>
        <taxon>Alteromonas</taxon>
    </lineage>
</organism>